<sequence length="276" mass="31393">MSCDNDSIIEHLVNSVLESVFVGEIFRIHRDLTINKLIGFKEWGEEEDCDSINEGKQSTRKSSISVSLRNPRNIECRCFVCSRVRRRVNIVPTYEASTSSNVPCRTTRSSTLRSATKTTTNNFHEKAIIQRVCKASVVVEQETISSIGRGICVLIGIGREDGDEDIEYMVRKILNLRIFEDPENGKRWDKSVVDLGLEVLSVSQFTLHALIKGNKLDFHRSMNPEDAPQFYLKYLEKLKSKYVPEKIKDGKFGAFMSVHIENDGPVTISLDSKERE</sequence>
<dbReference type="EC" id="3.1.1.96" evidence="2 5"/>
<reference evidence="7" key="1">
    <citation type="submission" date="2022-11" db="UniProtKB">
        <authorList>
            <consortium name="WormBaseParasite"/>
        </authorList>
    </citation>
    <scope>IDENTIFICATION</scope>
</reference>
<dbReference type="InterPro" id="IPR023509">
    <property type="entry name" value="DTD-like_sf"/>
</dbReference>
<comment type="subcellular location">
    <subcellularLocation>
        <location evidence="5">Cytoplasm</location>
    </subcellularLocation>
</comment>
<proteinExistence type="inferred from homology"/>
<keyword evidence="5" id="KW-0694">RNA-binding</keyword>
<dbReference type="PANTHER" id="PTHR10472">
    <property type="entry name" value="D-TYROSYL-TRNA TYR DEACYLASE"/>
    <property type="match status" value="1"/>
</dbReference>
<keyword evidence="5" id="KW-0820">tRNA-binding</keyword>
<keyword evidence="6" id="KW-1185">Reference proteome</keyword>
<evidence type="ECO:0000313" key="6">
    <source>
        <dbReference type="Proteomes" id="UP000887561"/>
    </source>
</evidence>
<keyword evidence="5" id="KW-0963">Cytoplasm</keyword>
<accession>A0A915MAL7</accession>
<comment type="catalytic activity">
    <reaction evidence="4">
        <text>a D-aminoacyl-tRNA + H2O = a tRNA + a D-alpha-amino acid + H(+)</text>
        <dbReference type="Rhea" id="RHEA:13953"/>
        <dbReference type="Rhea" id="RHEA-COMP:10123"/>
        <dbReference type="Rhea" id="RHEA-COMP:10124"/>
        <dbReference type="ChEBI" id="CHEBI:15377"/>
        <dbReference type="ChEBI" id="CHEBI:15378"/>
        <dbReference type="ChEBI" id="CHEBI:59871"/>
        <dbReference type="ChEBI" id="CHEBI:78442"/>
        <dbReference type="ChEBI" id="CHEBI:79333"/>
        <dbReference type="EC" id="3.1.1.96"/>
    </reaction>
</comment>
<evidence type="ECO:0000313" key="7">
    <source>
        <dbReference type="WBParaSite" id="scaffold3363_cov220.g6502"/>
    </source>
</evidence>
<dbReference type="InterPro" id="IPR003732">
    <property type="entry name" value="Daa-tRNA_deacyls_DTD"/>
</dbReference>
<evidence type="ECO:0000256" key="2">
    <source>
        <dbReference type="ARBA" id="ARBA00013056"/>
    </source>
</evidence>
<dbReference type="FunFam" id="3.50.80.10:FF:000001">
    <property type="entry name" value="D-aminoacyl-tRNA deacylase"/>
    <property type="match status" value="1"/>
</dbReference>
<dbReference type="NCBIfam" id="TIGR00256">
    <property type="entry name" value="D-aminoacyl-tRNA deacylase"/>
    <property type="match status" value="1"/>
</dbReference>
<evidence type="ECO:0000256" key="5">
    <source>
        <dbReference type="RuleBase" id="RU003470"/>
    </source>
</evidence>
<dbReference type="PANTHER" id="PTHR10472:SF5">
    <property type="entry name" value="D-AMINOACYL-TRNA DEACYLASE 1"/>
    <property type="match status" value="1"/>
</dbReference>
<dbReference type="GO" id="GO:0005737">
    <property type="term" value="C:cytoplasm"/>
    <property type="evidence" value="ECO:0007669"/>
    <property type="project" value="UniProtKB-SubCell"/>
</dbReference>
<dbReference type="Pfam" id="PF02580">
    <property type="entry name" value="Tyr_Deacylase"/>
    <property type="match status" value="1"/>
</dbReference>
<evidence type="ECO:0000256" key="4">
    <source>
        <dbReference type="ARBA" id="ARBA00048018"/>
    </source>
</evidence>
<name>A0A915MAL7_MELJA</name>
<organism evidence="6 7">
    <name type="scientific">Meloidogyne javanica</name>
    <name type="common">Root-knot nematode worm</name>
    <dbReference type="NCBI Taxonomy" id="6303"/>
    <lineage>
        <taxon>Eukaryota</taxon>
        <taxon>Metazoa</taxon>
        <taxon>Ecdysozoa</taxon>
        <taxon>Nematoda</taxon>
        <taxon>Chromadorea</taxon>
        <taxon>Rhabditida</taxon>
        <taxon>Tylenchina</taxon>
        <taxon>Tylenchomorpha</taxon>
        <taxon>Tylenchoidea</taxon>
        <taxon>Meloidogynidae</taxon>
        <taxon>Meloidogyninae</taxon>
        <taxon>Meloidogyne</taxon>
        <taxon>Meloidogyne incognita group</taxon>
    </lineage>
</organism>
<protein>
    <recommendedName>
        <fullName evidence="2 5">D-aminoacyl-tRNA deacylase</fullName>
        <ecNumber evidence="2 5">3.1.1.96</ecNumber>
    </recommendedName>
</protein>
<dbReference type="CDD" id="cd00563">
    <property type="entry name" value="Dtyr_deacylase"/>
    <property type="match status" value="1"/>
</dbReference>
<evidence type="ECO:0000256" key="1">
    <source>
        <dbReference type="ARBA" id="ARBA00009673"/>
    </source>
</evidence>
<dbReference type="SUPFAM" id="SSF69500">
    <property type="entry name" value="DTD-like"/>
    <property type="match status" value="1"/>
</dbReference>
<dbReference type="GO" id="GO:0000049">
    <property type="term" value="F:tRNA binding"/>
    <property type="evidence" value="ECO:0007669"/>
    <property type="project" value="UniProtKB-KW"/>
</dbReference>
<dbReference type="Proteomes" id="UP000887561">
    <property type="component" value="Unplaced"/>
</dbReference>
<dbReference type="WBParaSite" id="scaffold3363_cov220.g6502">
    <property type="protein sequence ID" value="scaffold3363_cov220.g6502"/>
    <property type="gene ID" value="scaffold3363_cov220.g6502"/>
</dbReference>
<evidence type="ECO:0000256" key="3">
    <source>
        <dbReference type="ARBA" id="ARBA00047676"/>
    </source>
</evidence>
<comment type="catalytic activity">
    <reaction evidence="3">
        <text>glycyl-tRNA(Ala) + H2O = tRNA(Ala) + glycine + H(+)</text>
        <dbReference type="Rhea" id="RHEA:53744"/>
        <dbReference type="Rhea" id="RHEA-COMP:9657"/>
        <dbReference type="Rhea" id="RHEA-COMP:13640"/>
        <dbReference type="ChEBI" id="CHEBI:15377"/>
        <dbReference type="ChEBI" id="CHEBI:15378"/>
        <dbReference type="ChEBI" id="CHEBI:57305"/>
        <dbReference type="ChEBI" id="CHEBI:78442"/>
        <dbReference type="ChEBI" id="CHEBI:78522"/>
        <dbReference type="EC" id="3.1.1.96"/>
    </reaction>
</comment>
<dbReference type="Gene3D" id="3.50.80.10">
    <property type="entry name" value="D-tyrosyl-tRNA(Tyr) deacylase"/>
    <property type="match status" value="1"/>
</dbReference>
<keyword evidence="5" id="KW-0378">Hydrolase</keyword>
<dbReference type="AlphaFoldDB" id="A0A915MAL7"/>
<dbReference type="GO" id="GO:0051500">
    <property type="term" value="F:D-tyrosyl-tRNA(Tyr) deacylase activity"/>
    <property type="evidence" value="ECO:0007669"/>
    <property type="project" value="TreeGrafter"/>
</dbReference>
<comment type="similarity">
    <text evidence="1 5">Belongs to the DTD family.</text>
</comment>